<evidence type="ECO:0000313" key="4">
    <source>
        <dbReference type="EMBL" id="KXB61030.1"/>
    </source>
</evidence>
<dbReference type="InterPro" id="IPR004821">
    <property type="entry name" value="Cyt_trans-like"/>
</dbReference>
<evidence type="ECO:0000256" key="2">
    <source>
        <dbReference type="ARBA" id="ARBA00022695"/>
    </source>
</evidence>
<keyword evidence="5" id="KW-1185">Reference proteome</keyword>
<name>A0A134A004_9FUSO</name>
<dbReference type="InterPro" id="IPR014729">
    <property type="entry name" value="Rossmann-like_a/b/a_fold"/>
</dbReference>
<dbReference type="RefSeq" id="WP_060918454.1">
    <property type="nucleotide sequence ID" value="NZ_KQ960108.1"/>
</dbReference>
<keyword evidence="2" id="KW-0548">Nucleotidyltransferase</keyword>
<proteinExistence type="predicted"/>
<keyword evidence="4" id="KW-0456">Lyase</keyword>
<dbReference type="NCBIfam" id="TIGR00125">
    <property type="entry name" value="cyt_tran_rel"/>
    <property type="match status" value="1"/>
</dbReference>
<dbReference type="AlphaFoldDB" id="A0A134A004"/>
<accession>A0A134A004</accession>
<comment type="caution">
    <text evidence="4">The sequence shown here is derived from an EMBL/GenBank/DDBJ whole genome shotgun (WGS) entry which is preliminary data.</text>
</comment>
<dbReference type="GO" id="GO:0016874">
    <property type="term" value="F:ligase activity"/>
    <property type="evidence" value="ECO:0007669"/>
    <property type="project" value="UniProtKB-KW"/>
</dbReference>
<gene>
    <name evidence="4" type="ORF">HMPREF3180_01899</name>
</gene>
<dbReference type="Gene3D" id="3.40.50.620">
    <property type="entry name" value="HUPs"/>
    <property type="match status" value="1"/>
</dbReference>
<protein>
    <submittedName>
        <fullName evidence="4">Citrate lyase ligase domain protein</fullName>
    </submittedName>
</protein>
<dbReference type="GO" id="GO:0016829">
    <property type="term" value="F:lyase activity"/>
    <property type="evidence" value="ECO:0007669"/>
    <property type="project" value="UniProtKB-KW"/>
</dbReference>
<keyword evidence="4" id="KW-0436">Ligase</keyword>
<dbReference type="SUPFAM" id="SSF52374">
    <property type="entry name" value="Nucleotidylyl transferase"/>
    <property type="match status" value="1"/>
</dbReference>
<keyword evidence="1" id="KW-0808">Transferase</keyword>
<sequence>MKKYKTGLVLGRFQTFHKGHEYIINKALEICDKVLVFIGSSDKFGTIENPFSYELRKKLIKKVYENEIVENKLVISPLADLGAGNVTKWGDYLFCEAEKILGKVDCIVYGKESKCKSWFSEKIKKSVNFIVISRDDIKINASTLRNYMKENDFERWRKFVNKKNWGEFEKMREILIKI</sequence>
<evidence type="ECO:0000256" key="1">
    <source>
        <dbReference type="ARBA" id="ARBA00022679"/>
    </source>
</evidence>
<dbReference type="PANTHER" id="PTHR21342:SF0">
    <property type="entry name" value="BIFUNCTIONAL NMN ADENYLYLTRANSFERASE_NUDIX HYDROLASE"/>
    <property type="match status" value="1"/>
</dbReference>
<organism evidence="4 5">
    <name type="scientific">Leptotrichia wadei</name>
    <dbReference type="NCBI Taxonomy" id="157687"/>
    <lineage>
        <taxon>Bacteria</taxon>
        <taxon>Fusobacteriati</taxon>
        <taxon>Fusobacteriota</taxon>
        <taxon>Fusobacteriia</taxon>
        <taxon>Fusobacteriales</taxon>
        <taxon>Leptotrichiaceae</taxon>
        <taxon>Leptotrichia</taxon>
    </lineage>
</organism>
<dbReference type="Proteomes" id="UP000070483">
    <property type="component" value="Unassembled WGS sequence"/>
</dbReference>
<evidence type="ECO:0000259" key="3">
    <source>
        <dbReference type="Pfam" id="PF01467"/>
    </source>
</evidence>
<dbReference type="OrthoDB" id="9802794at2"/>
<dbReference type="EMBL" id="LSDD01000146">
    <property type="protein sequence ID" value="KXB61030.1"/>
    <property type="molecule type" value="Genomic_DNA"/>
</dbReference>
<dbReference type="PANTHER" id="PTHR21342">
    <property type="entry name" value="PHOSPHOPANTETHEINE ADENYLYLTRANSFERASE"/>
    <property type="match status" value="1"/>
</dbReference>
<dbReference type="GO" id="GO:0016779">
    <property type="term" value="F:nucleotidyltransferase activity"/>
    <property type="evidence" value="ECO:0007669"/>
    <property type="project" value="UniProtKB-KW"/>
</dbReference>
<evidence type="ECO:0000313" key="5">
    <source>
        <dbReference type="Proteomes" id="UP000070483"/>
    </source>
</evidence>
<reference evidence="5" key="1">
    <citation type="submission" date="2016-01" db="EMBL/GenBank/DDBJ databases">
        <authorList>
            <person name="Mitreva M."/>
            <person name="Pepin K.H."/>
            <person name="Mihindukulasuriya K.A."/>
            <person name="Fulton R."/>
            <person name="Fronick C."/>
            <person name="O'Laughlin M."/>
            <person name="Miner T."/>
            <person name="Herter B."/>
            <person name="Rosa B.A."/>
            <person name="Cordes M."/>
            <person name="Tomlinson C."/>
            <person name="Wollam A."/>
            <person name="Palsikar V.B."/>
            <person name="Mardis E.R."/>
            <person name="Wilson R.K."/>
        </authorList>
    </citation>
    <scope>NUCLEOTIDE SEQUENCE [LARGE SCALE GENOMIC DNA]</scope>
    <source>
        <strain evidence="5">KA00185</strain>
    </source>
</reference>
<dbReference type="Pfam" id="PF01467">
    <property type="entry name" value="CTP_transf_like"/>
    <property type="match status" value="1"/>
</dbReference>
<dbReference type="STRING" id="157687.HMPREF3180_01899"/>
<feature type="domain" description="Cytidyltransferase-like" evidence="3">
    <location>
        <begin position="9"/>
        <end position="135"/>
    </location>
</feature>
<dbReference type="PATRIC" id="fig|157687.3.peg.1896"/>